<dbReference type="AlphaFoldDB" id="A0AAD9J5C2"/>
<sequence>MLRDFEVLGSELSEVLYTLISNQLKSVTSEYKFQLWARSHLPNKSVATLYAAADEHDFTIMGTFAHVTELNCWIATSMGGWLYCSLTKAPVVNWAKNETGNRNNRHATGK</sequence>
<dbReference type="EMBL" id="JAODUP010000589">
    <property type="protein sequence ID" value="KAK2146699.1"/>
    <property type="molecule type" value="Genomic_DNA"/>
</dbReference>
<keyword evidence="2" id="KW-1185">Reference proteome</keyword>
<reference evidence="1" key="1">
    <citation type="journal article" date="2023" name="Mol. Biol. Evol.">
        <title>Third-Generation Sequencing Reveals the Adaptive Role of the Epigenome in Three Deep-Sea Polychaetes.</title>
        <authorList>
            <person name="Perez M."/>
            <person name="Aroh O."/>
            <person name="Sun Y."/>
            <person name="Lan Y."/>
            <person name="Juniper S.K."/>
            <person name="Young C.R."/>
            <person name="Angers B."/>
            <person name="Qian P.Y."/>
        </authorList>
    </citation>
    <scope>NUCLEOTIDE SEQUENCE</scope>
    <source>
        <strain evidence="1">P08H-3</strain>
    </source>
</reference>
<gene>
    <name evidence="1" type="ORF">LSH36_589g03045</name>
</gene>
<accession>A0AAD9J5C2</accession>
<organism evidence="1 2">
    <name type="scientific">Paralvinella palmiformis</name>
    <dbReference type="NCBI Taxonomy" id="53620"/>
    <lineage>
        <taxon>Eukaryota</taxon>
        <taxon>Metazoa</taxon>
        <taxon>Spiralia</taxon>
        <taxon>Lophotrochozoa</taxon>
        <taxon>Annelida</taxon>
        <taxon>Polychaeta</taxon>
        <taxon>Sedentaria</taxon>
        <taxon>Canalipalpata</taxon>
        <taxon>Terebellida</taxon>
        <taxon>Terebelliformia</taxon>
        <taxon>Alvinellidae</taxon>
        <taxon>Paralvinella</taxon>
    </lineage>
</organism>
<dbReference type="Proteomes" id="UP001208570">
    <property type="component" value="Unassembled WGS sequence"/>
</dbReference>
<name>A0AAD9J5C2_9ANNE</name>
<protein>
    <submittedName>
        <fullName evidence="1">Uncharacterized protein</fullName>
    </submittedName>
</protein>
<comment type="caution">
    <text evidence="1">The sequence shown here is derived from an EMBL/GenBank/DDBJ whole genome shotgun (WGS) entry which is preliminary data.</text>
</comment>
<evidence type="ECO:0000313" key="2">
    <source>
        <dbReference type="Proteomes" id="UP001208570"/>
    </source>
</evidence>
<evidence type="ECO:0000313" key="1">
    <source>
        <dbReference type="EMBL" id="KAK2146699.1"/>
    </source>
</evidence>
<proteinExistence type="predicted"/>